<keyword evidence="3 5" id="KW-1133">Transmembrane helix</keyword>
<dbReference type="OrthoDB" id="581879at2"/>
<evidence type="ECO:0000256" key="1">
    <source>
        <dbReference type="ARBA" id="ARBA00004141"/>
    </source>
</evidence>
<feature type="transmembrane region" description="Helical" evidence="5">
    <location>
        <begin position="231"/>
        <end position="262"/>
    </location>
</feature>
<keyword evidence="4 5" id="KW-0472">Membrane</keyword>
<keyword evidence="2 5" id="KW-0812">Transmembrane</keyword>
<gene>
    <name evidence="7" type="ORF">FC96_GL000690</name>
</gene>
<dbReference type="PATRIC" id="fig|1302272.5.peg.688"/>
<dbReference type="EMBL" id="AZCX01000012">
    <property type="protein sequence ID" value="KRK47071.1"/>
    <property type="molecule type" value="Genomic_DNA"/>
</dbReference>
<feature type="transmembrane region" description="Helical" evidence="5">
    <location>
        <begin position="274"/>
        <end position="293"/>
    </location>
</feature>
<evidence type="ECO:0000256" key="5">
    <source>
        <dbReference type="SAM" id="Phobius"/>
    </source>
</evidence>
<dbReference type="GO" id="GO:0016020">
    <property type="term" value="C:membrane"/>
    <property type="evidence" value="ECO:0007669"/>
    <property type="project" value="UniProtKB-SubCell"/>
</dbReference>
<evidence type="ECO:0000259" key="6">
    <source>
        <dbReference type="Pfam" id="PF13515"/>
    </source>
</evidence>
<keyword evidence="8" id="KW-1185">Reference proteome</keyword>
<evidence type="ECO:0000256" key="4">
    <source>
        <dbReference type="ARBA" id="ARBA00023136"/>
    </source>
</evidence>
<name>A0A0R1HL11_9LACO</name>
<dbReference type="Pfam" id="PF13515">
    <property type="entry name" value="FUSC_2"/>
    <property type="match status" value="1"/>
</dbReference>
<dbReference type="AlphaFoldDB" id="A0A0R1HL11"/>
<dbReference type="InterPro" id="IPR049453">
    <property type="entry name" value="Memb_transporter_dom"/>
</dbReference>
<comment type="subcellular location">
    <subcellularLocation>
        <location evidence="1">Membrane</location>
        <topology evidence="1">Multi-pass membrane protein</topology>
    </subcellularLocation>
</comment>
<feature type="transmembrane region" description="Helical" evidence="5">
    <location>
        <begin position="80"/>
        <end position="99"/>
    </location>
</feature>
<reference evidence="7 8" key="1">
    <citation type="journal article" date="2015" name="Genome Announc.">
        <title>Expanding the biotechnology potential of lactobacilli through comparative genomics of 213 strains and associated genera.</title>
        <authorList>
            <person name="Sun Z."/>
            <person name="Harris H.M."/>
            <person name="McCann A."/>
            <person name="Guo C."/>
            <person name="Argimon S."/>
            <person name="Zhang W."/>
            <person name="Yang X."/>
            <person name="Jeffery I.B."/>
            <person name="Cooney J.C."/>
            <person name="Kagawa T.F."/>
            <person name="Liu W."/>
            <person name="Song Y."/>
            <person name="Salvetti E."/>
            <person name="Wrobel A."/>
            <person name="Rasinkangas P."/>
            <person name="Parkhill J."/>
            <person name="Rea M.C."/>
            <person name="O'Sullivan O."/>
            <person name="Ritari J."/>
            <person name="Douillard F.P."/>
            <person name="Paul Ross R."/>
            <person name="Yang R."/>
            <person name="Briner A.E."/>
            <person name="Felis G.E."/>
            <person name="de Vos W.M."/>
            <person name="Barrangou R."/>
            <person name="Klaenhammer T.R."/>
            <person name="Caufield P.W."/>
            <person name="Cui Y."/>
            <person name="Zhang H."/>
            <person name="O'Toole P.W."/>
        </authorList>
    </citation>
    <scope>NUCLEOTIDE SEQUENCE [LARGE SCALE GENOMIC DNA]</scope>
    <source>
        <strain evidence="7 8">JCM 15530</strain>
    </source>
</reference>
<dbReference type="Proteomes" id="UP000050911">
    <property type="component" value="Unassembled WGS sequence"/>
</dbReference>
<evidence type="ECO:0000313" key="8">
    <source>
        <dbReference type="Proteomes" id="UP000050911"/>
    </source>
</evidence>
<sequence>MTMKITRNDMILGLFNNIALIAPIILGLIAHNIQLGVFGAFGALVYNYYVPQENKKGLVYFGLMGTIAFVGFFIGLLINIIPWVTPIFICTLGGLTLFINKRWNIIGPGPFFIMMIGSMAGTQAFVSFQRIETVSWYLLIGILSAAASALAAECCLHVFHGTFIPEQSRFNNDSFLDVLMLLSIGYAIAIFLAFYIGKNLQLFNYYWIVVACAAVMKAENSKHAFTRFHQYVIGAAVGCGLSFVLMSLPLNLTTHVVTIVLLNTLIYWQINKNYLVGNFFTTPLALLLFKLLIPQLNNDAIIARLVAVVIGTTLGLLFIFLTEKTLHYVFPHRMTKFSSR</sequence>
<protein>
    <recommendedName>
        <fullName evidence="6">Integral membrane bound transporter domain-containing protein</fullName>
    </recommendedName>
</protein>
<feature type="transmembrane region" description="Helical" evidence="5">
    <location>
        <begin position="20"/>
        <end position="46"/>
    </location>
</feature>
<feature type="transmembrane region" description="Helical" evidence="5">
    <location>
        <begin position="134"/>
        <end position="163"/>
    </location>
</feature>
<feature type="transmembrane region" description="Helical" evidence="5">
    <location>
        <begin position="300"/>
        <end position="321"/>
    </location>
</feature>
<organism evidence="7 8">
    <name type="scientific">Secundilactobacillus kimchicus JCM 15530</name>
    <dbReference type="NCBI Taxonomy" id="1302272"/>
    <lineage>
        <taxon>Bacteria</taxon>
        <taxon>Bacillati</taxon>
        <taxon>Bacillota</taxon>
        <taxon>Bacilli</taxon>
        <taxon>Lactobacillales</taxon>
        <taxon>Lactobacillaceae</taxon>
        <taxon>Secundilactobacillus</taxon>
    </lineage>
</organism>
<accession>A0A0R1HL11</accession>
<dbReference type="STRING" id="1302272.FC96_GL000690"/>
<feature type="domain" description="Integral membrane bound transporter" evidence="6">
    <location>
        <begin position="192"/>
        <end position="318"/>
    </location>
</feature>
<evidence type="ECO:0000256" key="3">
    <source>
        <dbReference type="ARBA" id="ARBA00022989"/>
    </source>
</evidence>
<proteinExistence type="predicted"/>
<evidence type="ECO:0000256" key="2">
    <source>
        <dbReference type="ARBA" id="ARBA00022692"/>
    </source>
</evidence>
<comment type="caution">
    <text evidence="7">The sequence shown here is derived from an EMBL/GenBank/DDBJ whole genome shotgun (WGS) entry which is preliminary data.</text>
</comment>
<feature type="transmembrane region" description="Helical" evidence="5">
    <location>
        <begin position="58"/>
        <end position="74"/>
    </location>
</feature>
<feature type="transmembrane region" description="Helical" evidence="5">
    <location>
        <begin position="175"/>
        <end position="196"/>
    </location>
</feature>
<evidence type="ECO:0000313" key="7">
    <source>
        <dbReference type="EMBL" id="KRK47071.1"/>
    </source>
</evidence>
<feature type="transmembrane region" description="Helical" evidence="5">
    <location>
        <begin position="111"/>
        <end position="128"/>
    </location>
</feature>